<dbReference type="Gramene" id="AET6Gv20883800.1">
    <property type="protein sequence ID" value="AET6Gv20883800.1"/>
    <property type="gene ID" value="AET6Gv20883800"/>
</dbReference>
<dbReference type="EnsemblPlants" id="AET6Gv20883800.1">
    <property type="protein sequence ID" value="AET6Gv20883800.1"/>
    <property type="gene ID" value="AET6Gv20883800"/>
</dbReference>
<dbReference type="STRING" id="200361.A0A453PWI4"/>
<reference evidence="1" key="5">
    <citation type="journal article" date="2021" name="G3 (Bethesda)">
        <title>Aegilops tauschii genome assembly Aet v5.0 features greater sequence contiguity and improved annotation.</title>
        <authorList>
            <person name="Wang L."/>
            <person name="Zhu T."/>
            <person name="Rodriguez J.C."/>
            <person name="Deal K.R."/>
            <person name="Dubcovsky J."/>
            <person name="McGuire P.E."/>
            <person name="Lux T."/>
            <person name="Spannagl M."/>
            <person name="Mayer K.F.X."/>
            <person name="Baldrich P."/>
            <person name="Meyers B.C."/>
            <person name="Huo N."/>
            <person name="Gu Y.Q."/>
            <person name="Zhou H."/>
            <person name="Devos K.M."/>
            <person name="Bennetzen J.L."/>
            <person name="Unver T."/>
            <person name="Budak H."/>
            <person name="Gulick P.J."/>
            <person name="Galiba G."/>
            <person name="Kalapos B."/>
            <person name="Nelson D.R."/>
            <person name="Li P."/>
            <person name="You F.M."/>
            <person name="Luo M.C."/>
            <person name="Dvorak J."/>
        </authorList>
    </citation>
    <scope>NUCLEOTIDE SEQUENCE [LARGE SCALE GENOMIC DNA]</scope>
    <source>
        <strain evidence="1">cv. AL8/78</strain>
    </source>
</reference>
<sequence length="119" mass="13699">MEGFVWSRQMDKVVNVMMKALSLMKSCHWRSPVKLVEAIAMFFEEQVNADDASRYIKLLQKFNLISLPMYKSVLQAYVKVDTTLPINFSEMVAIYDMVTDEEMDQLIIHASKIDITGNA</sequence>
<keyword evidence="2" id="KW-1185">Reference proteome</keyword>
<reference evidence="2" key="1">
    <citation type="journal article" date="2014" name="Science">
        <title>Ancient hybridizations among the ancestral genomes of bread wheat.</title>
        <authorList>
            <consortium name="International Wheat Genome Sequencing Consortium,"/>
            <person name="Marcussen T."/>
            <person name="Sandve S.R."/>
            <person name="Heier L."/>
            <person name="Spannagl M."/>
            <person name="Pfeifer M."/>
            <person name="Jakobsen K.S."/>
            <person name="Wulff B.B."/>
            <person name="Steuernagel B."/>
            <person name="Mayer K.F."/>
            <person name="Olsen O.A."/>
        </authorList>
    </citation>
    <scope>NUCLEOTIDE SEQUENCE [LARGE SCALE GENOMIC DNA]</scope>
    <source>
        <strain evidence="2">cv. AL8/78</strain>
    </source>
</reference>
<dbReference type="Proteomes" id="UP000015105">
    <property type="component" value="Chromosome 6D"/>
</dbReference>
<evidence type="ECO:0000313" key="1">
    <source>
        <dbReference type="EnsemblPlants" id="AET6Gv20883800.1"/>
    </source>
</evidence>
<reference evidence="1" key="3">
    <citation type="journal article" date="2017" name="Nature">
        <title>Genome sequence of the progenitor of the wheat D genome Aegilops tauschii.</title>
        <authorList>
            <person name="Luo M.C."/>
            <person name="Gu Y.Q."/>
            <person name="Puiu D."/>
            <person name="Wang H."/>
            <person name="Twardziok S.O."/>
            <person name="Deal K.R."/>
            <person name="Huo N."/>
            <person name="Zhu T."/>
            <person name="Wang L."/>
            <person name="Wang Y."/>
            <person name="McGuire P.E."/>
            <person name="Liu S."/>
            <person name="Long H."/>
            <person name="Ramasamy R.K."/>
            <person name="Rodriguez J.C."/>
            <person name="Van S.L."/>
            <person name="Yuan L."/>
            <person name="Wang Z."/>
            <person name="Xia Z."/>
            <person name="Xiao L."/>
            <person name="Anderson O.D."/>
            <person name="Ouyang S."/>
            <person name="Liang Y."/>
            <person name="Zimin A.V."/>
            <person name="Pertea G."/>
            <person name="Qi P."/>
            <person name="Bennetzen J.L."/>
            <person name="Dai X."/>
            <person name="Dawson M.W."/>
            <person name="Muller H.G."/>
            <person name="Kugler K."/>
            <person name="Rivarola-Duarte L."/>
            <person name="Spannagl M."/>
            <person name="Mayer K.F.X."/>
            <person name="Lu F.H."/>
            <person name="Bevan M.W."/>
            <person name="Leroy P."/>
            <person name="Li P."/>
            <person name="You F.M."/>
            <person name="Sun Q."/>
            <person name="Liu Z."/>
            <person name="Lyons E."/>
            <person name="Wicker T."/>
            <person name="Salzberg S.L."/>
            <person name="Devos K.M."/>
            <person name="Dvorak J."/>
        </authorList>
    </citation>
    <scope>NUCLEOTIDE SEQUENCE [LARGE SCALE GENOMIC DNA]</scope>
    <source>
        <strain evidence="1">cv. AL8/78</strain>
    </source>
</reference>
<accession>A0A453PWI4</accession>
<reference evidence="1" key="4">
    <citation type="submission" date="2019-03" db="UniProtKB">
        <authorList>
            <consortium name="EnsemblPlants"/>
        </authorList>
    </citation>
    <scope>IDENTIFICATION</scope>
</reference>
<reference evidence="2" key="2">
    <citation type="journal article" date="2017" name="Nat. Plants">
        <title>The Aegilops tauschii genome reveals multiple impacts of transposons.</title>
        <authorList>
            <person name="Zhao G."/>
            <person name="Zou C."/>
            <person name="Li K."/>
            <person name="Wang K."/>
            <person name="Li T."/>
            <person name="Gao L."/>
            <person name="Zhang X."/>
            <person name="Wang H."/>
            <person name="Yang Z."/>
            <person name="Liu X."/>
            <person name="Jiang W."/>
            <person name="Mao L."/>
            <person name="Kong X."/>
            <person name="Jiao Y."/>
            <person name="Jia J."/>
        </authorList>
    </citation>
    <scope>NUCLEOTIDE SEQUENCE [LARGE SCALE GENOMIC DNA]</scope>
    <source>
        <strain evidence="2">cv. AL8/78</strain>
    </source>
</reference>
<name>A0A453PWI4_AEGTS</name>
<proteinExistence type="predicted"/>
<evidence type="ECO:0000313" key="2">
    <source>
        <dbReference type="Proteomes" id="UP000015105"/>
    </source>
</evidence>
<protein>
    <recommendedName>
        <fullName evidence="3">Pentatricopeptide repeat-containing protein</fullName>
    </recommendedName>
</protein>
<evidence type="ECO:0008006" key="3">
    <source>
        <dbReference type="Google" id="ProtNLM"/>
    </source>
</evidence>
<dbReference type="AlphaFoldDB" id="A0A453PWI4"/>
<organism evidence="1 2">
    <name type="scientific">Aegilops tauschii subsp. strangulata</name>
    <name type="common">Goatgrass</name>
    <dbReference type="NCBI Taxonomy" id="200361"/>
    <lineage>
        <taxon>Eukaryota</taxon>
        <taxon>Viridiplantae</taxon>
        <taxon>Streptophyta</taxon>
        <taxon>Embryophyta</taxon>
        <taxon>Tracheophyta</taxon>
        <taxon>Spermatophyta</taxon>
        <taxon>Magnoliopsida</taxon>
        <taxon>Liliopsida</taxon>
        <taxon>Poales</taxon>
        <taxon>Poaceae</taxon>
        <taxon>BOP clade</taxon>
        <taxon>Pooideae</taxon>
        <taxon>Triticodae</taxon>
        <taxon>Triticeae</taxon>
        <taxon>Triticinae</taxon>
        <taxon>Aegilops</taxon>
    </lineage>
</organism>